<keyword evidence="2" id="KW-0472">Membrane</keyword>
<organism evidence="3 4">
    <name type="scientific">Macleaya cordata</name>
    <name type="common">Five-seeded plume-poppy</name>
    <name type="synonym">Bocconia cordata</name>
    <dbReference type="NCBI Taxonomy" id="56857"/>
    <lineage>
        <taxon>Eukaryota</taxon>
        <taxon>Viridiplantae</taxon>
        <taxon>Streptophyta</taxon>
        <taxon>Embryophyta</taxon>
        <taxon>Tracheophyta</taxon>
        <taxon>Spermatophyta</taxon>
        <taxon>Magnoliopsida</taxon>
        <taxon>Ranunculales</taxon>
        <taxon>Papaveraceae</taxon>
        <taxon>Papaveroideae</taxon>
        <taxon>Macleaya</taxon>
    </lineage>
</organism>
<keyword evidence="4" id="KW-1185">Reference proteome</keyword>
<keyword evidence="2" id="KW-1133">Transmembrane helix</keyword>
<dbReference type="GO" id="GO:0005506">
    <property type="term" value="F:iron ion binding"/>
    <property type="evidence" value="ECO:0007669"/>
    <property type="project" value="InterPro"/>
</dbReference>
<dbReference type="Gene3D" id="1.10.630.10">
    <property type="entry name" value="Cytochrome P450"/>
    <property type="match status" value="1"/>
</dbReference>
<comment type="cofactor">
    <cofactor evidence="1">
        <name>heme</name>
        <dbReference type="ChEBI" id="CHEBI:30413"/>
    </cofactor>
</comment>
<dbReference type="Proteomes" id="UP000195402">
    <property type="component" value="Unassembled WGS sequence"/>
</dbReference>
<dbReference type="PANTHER" id="PTHR47951:SF7">
    <property type="entry name" value="FLAVONOID 3',5'-HYDROXYLASE-LIKE ISOFORM X1"/>
    <property type="match status" value="1"/>
</dbReference>
<dbReference type="FunCoup" id="A0A200QB08">
    <property type="interactions" value="816"/>
</dbReference>
<accession>A0A200QB08</accession>
<dbReference type="OrthoDB" id="2789670at2759"/>
<keyword evidence="1" id="KW-0349">Heme</keyword>
<dbReference type="Pfam" id="PF00067">
    <property type="entry name" value="p450"/>
    <property type="match status" value="2"/>
</dbReference>
<feature type="transmembrane region" description="Helical" evidence="2">
    <location>
        <begin position="137"/>
        <end position="156"/>
    </location>
</feature>
<proteinExistence type="predicted"/>
<dbReference type="GO" id="GO:0004497">
    <property type="term" value="F:monooxygenase activity"/>
    <property type="evidence" value="ECO:0007669"/>
    <property type="project" value="InterPro"/>
</dbReference>
<dbReference type="InterPro" id="IPR002401">
    <property type="entry name" value="Cyt_P450_E_grp-I"/>
</dbReference>
<gene>
    <name evidence="3" type="ORF">BVC80_1827g3</name>
</gene>
<comment type="caution">
    <text evidence="3">The sequence shown here is derived from an EMBL/GenBank/DDBJ whole genome shotgun (WGS) entry which is preliminary data.</text>
</comment>
<keyword evidence="1" id="KW-0408">Iron</keyword>
<dbReference type="GO" id="GO:0016705">
    <property type="term" value="F:oxidoreductase activity, acting on paired donors, with incorporation or reduction of molecular oxygen"/>
    <property type="evidence" value="ECO:0007669"/>
    <property type="project" value="InterPro"/>
</dbReference>
<evidence type="ECO:0000256" key="2">
    <source>
        <dbReference type="SAM" id="Phobius"/>
    </source>
</evidence>
<dbReference type="GO" id="GO:0033075">
    <property type="term" value="P:isoquinoline alkaloid biosynthetic process"/>
    <property type="evidence" value="ECO:0007669"/>
    <property type="project" value="UniProtKB-ARBA"/>
</dbReference>
<name>A0A200QB08_MACCD</name>
<reference evidence="3 4" key="1">
    <citation type="journal article" date="2017" name="Mol. Plant">
        <title>The Genome of Medicinal Plant Macleaya cordata Provides New Insights into Benzylisoquinoline Alkaloids Metabolism.</title>
        <authorList>
            <person name="Liu X."/>
            <person name="Liu Y."/>
            <person name="Huang P."/>
            <person name="Ma Y."/>
            <person name="Qing Z."/>
            <person name="Tang Q."/>
            <person name="Cao H."/>
            <person name="Cheng P."/>
            <person name="Zheng Y."/>
            <person name="Yuan Z."/>
            <person name="Zhou Y."/>
            <person name="Liu J."/>
            <person name="Tang Z."/>
            <person name="Zhuo Y."/>
            <person name="Zhang Y."/>
            <person name="Yu L."/>
            <person name="Huang J."/>
            <person name="Yang P."/>
            <person name="Peng Q."/>
            <person name="Zhang J."/>
            <person name="Jiang W."/>
            <person name="Zhang Z."/>
            <person name="Lin K."/>
            <person name="Ro D.K."/>
            <person name="Chen X."/>
            <person name="Xiong X."/>
            <person name="Shang Y."/>
            <person name="Huang S."/>
            <person name="Zeng J."/>
        </authorList>
    </citation>
    <scope>NUCLEOTIDE SEQUENCE [LARGE SCALE GENOMIC DNA]</scope>
    <source>
        <strain evidence="4">cv. BLH2017</strain>
        <tissue evidence="3">Root</tissue>
    </source>
</reference>
<dbReference type="GO" id="GO:0020037">
    <property type="term" value="F:heme binding"/>
    <property type="evidence" value="ECO:0007669"/>
    <property type="project" value="InterPro"/>
</dbReference>
<dbReference type="OMA" id="DAIYANR"/>
<dbReference type="AlphaFoldDB" id="A0A200QB08"/>
<dbReference type="InParanoid" id="A0A200QB08"/>
<dbReference type="InterPro" id="IPR036396">
    <property type="entry name" value="Cyt_P450_sf"/>
</dbReference>
<sequence>MISKISGWSWWWKDGSNGEGEVVVSVLVAVLVVASWYIIRRSRRNGMLPPGPRSFLKLQLDATFANRDPPIAASVLSYGAIDIVWNSNNPEWRMLRKISIHELFSNKNLDSCYDHCRQEVRKIVRDLYYKIDAPINICEQVFLTALIVIMGMLWGGKLEGEERTSVGAEFRQLFDEMVELMERPNVSDLFPVLRWFDIQGIERRAKTLSGGMEWILNSVIDQHMKMDKANQVHKESKNFIKFLLELMEQQDAKTQMTMPHLKALFIDIVGAGTDTTSTTVEWAMTEMMQHPQVMRKVQEELDEVVGMNNMVEESHLLKLHYVDAVVKETLRLHPPAPPVDSALSQFILHSWDPEAWDNPLDFRPERFLSDFKKYDYRGNDYNYLPFCSGRRICVGLTLGETMVKFVLACLLHSFDWRLPEGTSLDFTEKFGIVLKKWTPLVAIPNPRLLNLELYN</sequence>
<feature type="transmembrane region" description="Helical" evidence="2">
    <location>
        <begin position="20"/>
        <end position="39"/>
    </location>
</feature>
<dbReference type="STRING" id="56857.A0A200QB08"/>
<feature type="binding site" description="axial binding residue" evidence="1">
    <location>
        <position position="393"/>
    </location>
    <ligand>
        <name>heme</name>
        <dbReference type="ChEBI" id="CHEBI:30413"/>
    </ligand>
    <ligandPart>
        <name>Fe</name>
        <dbReference type="ChEBI" id="CHEBI:18248"/>
    </ligandPart>
</feature>
<dbReference type="PRINTS" id="PR00463">
    <property type="entry name" value="EP450I"/>
</dbReference>
<protein>
    <submittedName>
        <fullName evidence="3">Cytochrome P450</fullName>
    </submittedName>
</protein>
<dbReference type="PANTHER" id="PTHR47951">
    <property type="entry name" value="OS08G0547900 PROTEIN"/>
    <property type="match status" value="1"/>
</dbReference>
<keyword evidence="1" id="KW-0479">Metal-binding</keyword>
<dbReference type="SUPFAM" id="SSF48264">
    <property type="entry name" value="Cytochrome P450"/>
    <property type="match status" value="1"/>
</dbReference>
<keyword evidence="2" id="KW-0812">Transmembrane</keyword>
<dbReference type="PRINTS" id="PR00385">
    <property type="entry name" value="P450"/>
</dbReference>
<evidence type="ECO:0000313" key="4">
    <source>
        <dbReference type="Proteomes" id="UP000195402"/>
    </source>
</evidence>
<dbReference type="EMBL" id="MVGT01002446">
    <property type="protein sequence ID" value="OVA07651.1"/>
    <property type="molecule type" value="Genomic_DNA"/>
</dbReference>
<evidence type="ECO:0000256" key="1">
    <source>
        <dbReference type="PIRSR" id="PIRSR602401-1"/>
    </source>
</evidence>
<evidence type="ECO:0000313" key="3">
    <source>
        <dbReference type="EMBL" id="OVA07651.1"/>
    </source>
</evidence>
<dbReference type="InterPro" id="IPR001128">
    <property type="entry name" value="Cyt_P450"/>
</dbReference>